<evidence type="ECO:0000313" key="3">
    <source>
        <dbReference type="EMBL" id="KAL3120324.1"/>
    </source>
</evidence>
<dbReference type="InterPro" id="IPR013766">
    <property type="entry name" value="Thioredoxin_domain"/>
</dbReference>
<dbReference type="Pfam" id="PF13848">
    <property type="entry name" value="Thioredoxin_6"/>
    <property type="match status" value="1"/>
</dbReference>
<accession>A0ABD2M1F4</accession>
<organism evidence="3 4">
    <name type="scientific">Heterodera trifolii</name>
    <dbReference type="NCBI Taxonomy" id="157864"/>
    <lineage>
        <taxon>Eukaryota</taxon>
        <taxon>Metazoa</taxon>
        <taxon>Ecdysozoa</taxon>
        <taxon>Nematoda</taxon>
        <taxon>Chromadorea</taxon>
        <taxon>Rhabditida</taxon>
        <taxon>Tylenchina</taxon>
        <taxon>Tylenchomorpha</taxon>
        <taxon>Tylenchoidea</taxon>
        <taxon>Heteroderidae</taxon>
        <taxon>Heteroderinae</taxon>
        <taxon>Heterodera</taxon>
    </lineage>
</organism>
<feature type="domain" description="Thioredoxin" evidence="2">
    <location>
        <begin position="14"/>
        <end position="147"/>
    </location>
</feature>
<reference evidence="3 4" key="1">
    <citation type="submission" date="2024-10" db="EMBL/GenBank/DDBJ databases">
        <authorList>
            <person name="Kim D."/>
        </authorList>
    </citation>
    <scope>NUCLEOTIDE SEQUENCE [LARGE SCALE GENOMIC DNA]</scope>
    <source>
        <strain evidence="3">BH-2024</strain>
    </source>
</reference>
<protein>
    <recommendedName>
        <fullName evidence="2">Thioredoxin domain-containing protein</fullName>
    </recommendedName>
</protein>
<dbReference type="PANTHER" id="PTHR46295:SF1">
    <property type="entry name" value="ENDOPLASMIC RETICULUM RESIDENT PROTEIN 44"/>
    <property type="match status" value="1"/>
</dbReference>
<dbReference type="InterPro" id="IPR052643">
    <property type="entry name" value="ERP44"/>
</dbReference>
<dbReference type="Gene3D" id="3.40.30.10">
    <property type="entry name" value="Glutaredoxin"/>
    <property type="match status" value="3"/>
</dbReference>
<dbReference type="SUPFAM" id="SSF52833">
    <property type="entry name" value="Thioredoxin-like"/>
    <property type="match status" value="3"/>
</dbReference>
<evidence type="ECO:0000259" key="2">
    <source>
        <dbReference type="PROSITE" id="PS51352"/>
    </source>
</evidence>
<dbReference type="Proteomes" id="UP001620626">
    <property type="component" value="Unassembled WGS sequence"/>
</dbReference>
<comment type="caution">
    <text evidence="3">The sequence shown here is derived from an EMBL/GenBank/DDBJ whole genome shotgun (WGS) entry which is preliminary data.</text>
</comment>
<feature type="compositionally biased region" description="Low complexity" evidence="1">
    <location>
        <begin position="378"/>
        <end position="391"/>
    </location>
</feature>
<dbReference type="EMBL" id="JBICBT010000214">
    <property type="protein sequence ID" value="KAL3120324.1"/>
    <property type="molecule type" value="Genomic_DNA"/>
</dbReference>
<evidence type="ECO:0000256" key="1">
    <source>
        <dbReference type="SAM" id="MobiDB-lite"/>
    </source>
</evidence>
<evidence type="ECO:0000313" key="4">
    <source>
        <dbReference type="Proteomes" id="UP001620626"/>
    </source>
</evidence>
<dbReference type="InterPro" id="IPR036249">
    <property type="entry name" value="Thioredoxin-like_sf"/>
</dbReference>
<dbReference type="PANTHER" id="PTHR46295">
    <property type="entry name" value="ENDOPLASMIC RETICULUM RESIDENT PROTEIN 44"/>
    <property type="match status" value="1"/>
</dbReference>
<dbReference type="Pfam" id="PF00085">
    <property type="entry name" value="Thioredoxin"/>
    <property type="match status" value="1"/>
</dbReference>
<dbReference type="AlphaFoldDB" id="A0ABD2M1F4"/>
<dbReference type="PROSITE" id="PS51352">
    <property type="entry name" value="THIOREDOXIN_2"/>
    <property type="match status" value="1"/>
</dbReference>
<proteinExistence type="predicted"/>
<keyword evidence="4" id="KW-1185">Reference proteome</keyword>
<sequence length="412" mass="47557">MCFAHKLLRCSSTTKTAKIFLYFLVASSLCFVVDSDVLQLDKENIESVLKQHDVVIVNFYADWCRFSQNLKPVYLDASEKLKENGNVLFAMVDCDAQTELAQRFHISKFPTIKLFRFGELTKKEYRGQRSADAISNHVRRQLDSAVNIFNSTDELIRRMEVPGWRSHMHSSRNVFAYFVSSDTSQPAIQHFHRIASTLRDDCTFWLGSGEWVRSVVGNESAIFFRDPHVEEDLRYSGPLDNLDSVKKWLTDKCVPLVREITFDNAEELTEEGIPFLILFRIPGDLQAERTFNDIVTTELEDQKNAVNFLMADGKKFAHPLHHLGKSERDLPLIAIDSFRHMYLFPDMKQFGVKGRLRQFVLDMHSGKLHREFHQWPDPTEQPAATTTQPPASVFNKLKPSDSRYSLLEKTEL</sequence>
<feature type="region of interest" description="Disordered" evidence="1">
    <location>
        <begin position="375"/>
        <end position="397"/>
    </location>
</feature>
<gene>
    <name evidence="3" type="ORF">niasHT_001137</name>
</gene>
<name>A0ABD2M1F4_9BILA</name>